<reference evidence="3" key="1">
    <citation type="journal article" date="2019" name="Int. J. Syst. Evol. Microbiol.">
        <title>The Global Catalogue of Microorganisms (GCM) 10K type strain sequencing project: providing services to taxonomists for standard genome sequencing and annotation.</title>
        <authorList>
            <consortium name="The Broad Institute Genomics Platform"/>
            <consortium name="The Broad Institute Genome Sequencing Center for Infectious Disease"/>
            <person name="Wu L."/>
            <person name="Ma J."/>
        </authorList>
    </citation>
    <scope>NUCLEOTIDE SEQUENCE [LARGE SCALE GENOMIC DNA]</scope>
    <source>
        <strain evidence="3">XZYJ18</strain>
    </source>
</reference>
<dbReference type="RefSeq" id="WP_378573539.1">
    <property type="nucleotide sequence ID" value="NZ_JBHSFQ010000008.1"/>
</dbReference>
<comment type="caution">
    <text evidence="2">The sequence shown here is derived from an EMBL/GenBank/DDBJ whole genome shotgun (WGS) entry which is preliminary data.</text>
</comment>
<dbReference type="InterPro" id="IPR036366">
    <property type="entry name" value="PGBDSf"/>
</dbReference>
<protein>
    <submittedName>
        <fullName evidence="2">Peptidoglycan-binding protein</fullName>
    </submittedName>
</protein>
<dbReference type="InterPro" id="IPR036365">
    <property type="entry name" value="PGBD-like_sf"/>
</dbReference>
<proteinExistence type="predicted"/>
<dbReference type="Gene3D" id="1.10.101.10">
    <property type="entry name" value="PGBD-like superfamily/PGBD"/>
    <property type="match status" value="1"/>
</dbReference>
<accession>A0ABV9DWH5</accession>
<keyword evidence="3" id="KW-1185">Reference proteome</keyword>
<evidence type="ECO:0000313" key="3">
    <source>
        <dbReference type="Proteomes" id="UP001595923"/>
    </source>
</evidence>
<dbReference type="Proteomes" id="UP001595923">
    <property type="component" value="Unassembled WGS sequence"/>
</dbReference>
<dbReference type="Pfam" id="PF01471">
    <property type="entry name" value="PG_binding_1"/>
    <property type="match status" value="1"/>
</dbReference>
<feature type="domain" description="Peptidoglycan binding-like" evidence="1">
    <location>
        <begin position="37"/>
        <end position="96"/>
    </location>
</feature>
<evidence type="ECO:0000313" key="2">
    <source>
        <dbReference type="EMBL" id="MFC4562373.1"/>
    </source>
</evidence>
<evidence type="ECO:0000259" key="1">
    <source>
        <dbReference type="Pfam" id="PF01471"/>
    </source>
</evidence>
<gene>
    <name evidence="2" type="ORF">ACFO4E_10965</name>
</gene>
<organism evidence="2 3">
    <name type="scientific">Nocardiopsis mangrovi</name>
    <dbReference type="NCBI Taxonomy" id="1179818"/>
    <lineage>
        <taxon>Bacteria</taxon>
        <taxon>Bacillati</taxon>
        <taxon>Actinomycetota</taxon>
        <taxon>Actinomycetes</taxon>
        <taxon>Streptosporangiales</taxon>
        <taxon>Nocardiopsidaceae</taxon>
        <taxon>Nocardiopsis</taxon>
    </lineage>
</organism>
<name>A0ABV9DWH5_9ACTN</name>
<dbReference type="EMBL" id="JBHSFQ010000008">
    <property type="protein sequence ID" value="MFC4562373.1"/>
    <property type="molecule type" value="Genomic_DNA"/>
</dbReference>
<dbReference type="InterPro" id="IPR002477">
    <property type="entry name" value="Peptidoglycan-bd-like"/>
</dbReference>
<dbReference type="SUPFAM" id="SSF47090">
    <property type="entry name" value="PGBD-like"/>
    <property type="match status" value="1"/>
</dbReference>
<sequence>MPRRPRSTTSNAALGGGTVTLTGFRYRRRPTLRWGDQGAEVRALQNELLDLGYNLGPAGADGDFGDATYNAVRAFQRARGVYPADGVPGPETRAAMDYGSAAASRRCGCRTWRCRMVRGWGLPRLRRFRFRCGYCWGCRSDQR</sequence>